<dbReference type="AlphaFoldDB" id="A0A1Y2GXS6"/>
<feature type="region of interest" description="Disordered" evidence="1">
    <location>
        <begin position="130"/>
        <end position="158"/>
    </location>
</feature>
<evidence type="ECO:0000313" key="2">
    <source>
        <dbReference type="EMBL" id="ORZ27090.1"/>
    </source>
</evidence>
<feature type="compositionally biased region" description="Polar residues" evidence="1">
    <location>
        <begin position="142"/>
        <end position="155"/>
    </location>
</feature>
<dbReference type="OrthoDB" id="2446522at2759"/>
<feature type="region of interest" description="Disordered" evidence="1">
    <location>
        <begin position="34"/>
        <end position="110"/>
    </location>
</feature>
<feature type="compositionally biased region" description="Polar residues" evidence="1">
    <location>
        <begin position="243"/>
        <end position="259"/>
    </location>
</feature>
<feature type="compositionally biased region" description="Basic and acidic residues" evidence="1">
    <location>
        <begin position="78"/>
        <end position="105"/>
    </location>
</feature>
<reference evidence="2 3" key="1">
    <citation type="submission" date="2016-07" db="EMBL/GenBank/DDBJ databases">
        <title>Pervasive Adenine N6-methylation of Active Genes in Fungi.</title>
        <authorList>
            <consortium name="DOE Joint Genome Institute"/>
            <person name="Mondo S.J."/>
            <person name="Dannebaum R.O."/>
            <person name="Kuo R.C."/>
            <person name="Labutti K."/>
            <person name="Haridas S."/>
            <person name="Kuo A."/>
            <person name="Salamov A."/>
            <person name="Ahrendt S.R."/>
            <person name="Lipzen A."/>
            <person name="Sullivan W."/>
            <person name="Andreopoulos W.B."/>
            <person name="Clum A."/>
            <person name="Lindquist E."/>
            <person name="Daum C."/>
            <person name="Ramamoorthy G.K."/>
            <person name="Gryganskyi A."/>
            <person name="Culley D."/>
            <person name="Magnuson J.K."/>
            <person name="James T.Y."/>
            <person name="O'Malley M.A."/>
            <person name="Stajich J.E."/>
            <person name="Spatafora J.W."/>
            <person name="Visel A."/>
            <person name="Grigoriev I.V."/>
        </authorList>
    </citation>
    <scope>NUCLEOTIDE SEQUENCE [LARGE SCALE GENOMIC DNA]</scope>
    <source>
        <strain evidence="2 3">NRRL 3116</strain>
    </source>
</reference>
<feature type="region of interest" description="Disordered" evidence="1">
    <location>
        <begin position="1"/>
        <end position="21"/>
    </location>
</feature>
<keyword evidence="3" id="KW-1185">Reference proteome</keyword>
<proteinExistence type="predicted"/>
<dbReference type="RefSeq" id="XP_021884837.1">
    <property type="nucleotide sequence ID" value="XM_022023090.1"/>
</dbReference>
<dbReference type="Proteomes" id="UP000193648">
    <property type="component" value="Unassembled WGS sequence"/>
</dbReference>
<evidence type="ECO:0000256" key="1">
    <source>
        <dbReference type="SAM" id="MobiDB-lite"/>
    </source>
</evidence>
<feature type="compositionally biased region" description="Polar residues" evidence="1">
    <location>
        <begin position="7"/>
        <end position="16"/>
    </location>
</feature>
<dbReference type="InParanoid" id="A0A1Y2GXS6"/>
<accession>A0A1Y2GXS6</accession>
<dbReference type="GeneID" id="33564934"/>
<evidence type="ECO:0000313" key="3">
    <source>
        <dbReference type="Proteomes" id="UP000193648"/>
    </source>
</evidence>
<comment type="caution">
    <text evidence="2">The sequence shown here is derived from an EMBL/GenBank/DDBJ whole genome shotgun (WGS) entry which is preliminary data.</text>
</comment>
<gene>
    <name evidence="2" type="ORF">BCR41DRAFT_347404</name>
</gene>
<feature type="compositionally biased region" description="Polar residues" evidence="1">
    <location>
        <begin position="57"/>
        <end position="66"/>
    </location>
</feature>
<sequence length="265" mass="27307">MNHHETTANTKPSTMETIKDKASHLVHKITGKTHDATDHHNTTHAHTGSAVPHGNTVDYSAYNSQAGAPASTLPVNSHHADYKDPHSHANPLSKDHHNHADPLRNDHHHNVHGTAATAGAAAGAIGGLNTASVQHPAPAGPTGTTNVPTFSQNIPPTAAGVVPTAHAAEHVHNPVVGQHAQHPHNGAPINTNNSTVPVNANNVHQTAPVHNTDKTVPAMGAPGTTTAAGTHVPCNYNPNSATTTAAGTQIPGQYNTSGAVDNHRL</sequence>
<organism evidence="2 3">
    <name type="scientific">Lobosporangium transversale</name>
    <dbReference type="NCBI Taxonomy" id="64571"/>
    <lineage>
        <taxon>Eukaryota</taxon>
        <taxon>Fungi</taxon>
        <taxon>Fungi incertae sedis</taxon>
        <taxon>Mucoromycota</taxon>
        <taxon>Mortierellomycotina</taxon>
        <taxon>Mortierellomycetes</taxon>
        <taxon>Mortierellales</taxon>
        <taxon>Mortierellaceae</taxon>
        <taxon>Lobosporangium</taxon>
    </lineage>
</organism>
<name>A0A1Y2GXS6_9FUNG</name>
<protein>
    <submittedName>
        <fullName evidence="2">Uncharacterized protein</fullName>
    </submittedName>
</protein>
<dbReference type="EMBL" id="MCFF01000005">
    <property type="protein sequence ID" value="ORZ27090.1"/>
    <property type="molecule type" value="Genomic_DNA"/>
</dbReference>
<feature type="region of interest" description="Disordered" evidence="1">
    <location>
        <begin position="243"/>
        <end position="265"/>
    </location>
</feature>